<dbReference type="InterPro" id="IPR002487">
    <property type="entry name" value="TF_Kbox"/>
</dbReference>
<sequence length="135" mass="15559">MNNHRNLLGEDLDSLGIKDLESLEKQLDSSLKHIRSTRTQHMVDQLTELQRREQMFSDANKCLRRKLEESNQVLWQQAWEHGERQPDVQQQQQLHGGNGFFHPLDAAGEPTLQIGYPSEALTSSCITTFLPPWLP</sequence>
<protein>
    <recommendedName>
        <fullName evidence="1">K-box domain-containing protein</fullName>
    </recommendedName>
</protein>
<dbReference type="PROSITE" id="PS51297">
    <property type="entry name" value="K_BOX"/>
    <property type="match status" value="1"/>
</dbReference>
<name>A0AAV5DYL8_ELECO</name>
<comment type="caution">
    <text evidence="2">The sequence shown here is derived from an EMBL/GenBank/DDBJ whole genome shotgun (WGS) entry which is preliminary data.</text>
</comment>
<evidence type="ECO:0000259" key="1">
    <source>
        <dbReference type="PROSITE" id="PS51297"/>
    </source>
</evidence>
<reference evidence="2" key="2">
    <citation type="submission" date="2021-12" db="EMBL/GenBank/DDBJ databases">
        <title>Resequencing data analysis of finger millet.</title>
        <authorList>
            <person name="Hatakeyama M."/>
            <person name="Aluri S."/>
            <person name="Balachadran M.T."/>
            <person name="Sivarajan S.R."/>
            <person name="Poveda L."/>
            <person name="Shimizu-Inatsugi R."/>
            <person name="Schlapbach R."/>
            <person name="Sreeman S.M."/>
            <person name="Shimizu K.K."/>
        </authorList>
    </citation>
    <scope>NUCLEOTIDE SEQUENCE</scope>
</reference>
<dbReference type="AlphaFoldDB" id="A0AAV5DYL8"/>
<organism evidence="2 3">
    <name type="scientific">Eleusine coracana subsp. coracana</name>
    <dbReference type="NCBI Taxonomy" id="191504"/>
    <lineage>
        <taxon>Eukaryota</taxon>
        <taxon>Viridiplantae</taxon>
        <taxon>Streptophyta</taxon>
        <taxon>Embryophyta</taxon>
        <taxon>Tracheophyta</taxon>
        <taxon>Spermatophyta</taxon>
        <taxon>Magnoliopsida</taxon>
        <taxon>Liliopsida</taxon>
        <taxon>Poales</taxon>
        <taxon>Poaceae</taxon>
        <taxon>PACMAD clade</taxon>
        <taxon>Chloridoideae</taxon>
        <taxon>Cynodonteae</taxon>
        <taxon>Eleusininae</taxon>
        <taxon>Eleusine</taxon>
    </lineage>
</organism>
<dbReference type="GO" id="GO:0003700">
    <property type="term" value="F:DNA-binding transcription factor activity"/>
    <property type="evidence" value="ECO:0007669"/>
    <property type="project" value="InterPro"/>
</dbReference>
<keyword evidence="3" id="KW-1185">Reference proteome</keyword>
<feature type="domain" description="K-box" evidence="1">
    <location>
        <begin position="1"/>
        <end position="73"/>
    </location>
</feature>
<dbReference type="GO" id="GO:0005634">
    <property type="term" value="C:nucleus"/>
    <property type="evidence" value="ECO:0007669"/>
    <property type="project" value="InterPro"/>
</dbReference>
<proteinExistence type="predicted"/>
<gene>
    <name evidence="2" type="primary">gb02566</name>
    <name evidence="2" type="ORF">PR202_gb02566</name>
</gene>
<evidence type="ECO:0000313" key="3">
    <source>
        <dbReference type="Proteomes" id="UP001054889"/>
    </source>
</evidence>
<dbReference type="EMBL" id="BQKI01000072">
    <property type="protein sequence ID" value="GJN15633.1"/>
    <property type="molecule type" value="Genomic_DNA"/>
</dbReference>
<reference evidence="2" key="1">
    <citation type="journal article" date="2018" name="DNA Res.">
        <title>Multiple hybrid de novo genome assembly of finger millet, an orphan allotetraploid crop.</title>
        <authorList>
            <person name="Hatakeyama M."/>
            <person name="Aluri S."/>
            <person name="Balachadran M.T."/>
            <person name="Sivarajan S.R."/>
            <person name="Patrignani A."/>
            <person name="Gruter S."/>
            <person name="Poveda L."/>
            <person name="Shimizu-Inatsugi R."/>
            <person name="Baeten J."/>
            <person name="Francoijs K.J."/>
            <person name="Nataraja K.N."/>
            <person name="Reddy Y.A.N."/>
            <person name="Phadnis S."/>
            <person name="Ravikumar R.L."/>
            <person name="Schlapbach R."/>
            <person name="Sreeman S.M."/>
            <person name="Shimizu K.K."/>
        </authorList>
    </citation>
    <scope>NUCLEOTIDE SEQUENCE</scope>
</reference>
<accession>A0AAV5DYL8</accession>
<dbReference type="Proteomes" id="UP001054889">
    <property type="component" value="Unassembled WGS sequence"/>
</dbReference>
<dbReference type="Pfam" id="PF01486">
    <property type="entry name" value="K-box"/>
    <property type="match status" value="1"/>
</dbReference>
<evidence type="ECO:0000313" key="2">
    <source>
        <dbReference type="EMBL" id="GJN15633.1"/>
    </source>
</evidence>